<organism evidence="10 11">
    <name type="scientific">Georgenia muralis</name>
    <dbReference type="NCBI Taxonomy" id="154117"/>
    <lineage>
        <taxon>Bacteria</taxon>
        <taxon>Bacillati</taxon>
        <taxon>Actinomycetota</taxon>
        <taxon>Actinomycetes</taxon>
        <taxon>Micrococcales</taxon>
        <taxon>Bogoriellaceae</taxon>
        <taxon>Georgenia</taxon>
    </lineage>
</organism>
<comment type="subcellular location">
    <subcellularLocation>
        <location evidence="1">Cell membrane</location>
        <topology evidence="1">Multi-pass membrane protein</topology>
    </subcellularLocation>
</comment>
<feature type="transmembrane region" description="Helical" evidence="8">
    <location>
        <begin position="299"/>
        <end position="330"/>
    </location>
</feature>
<evidence type="ECO:0000256" key="2">
    <source>
        <dbReference type="ARBA" id="ARBA00022448"/>
    </source>
</evidence>
<feature type="transmembrane region" description="Helical" evidence="8">
    <location>
        <begin position="126"/>
        <end position="147"/>
    </location>
</feature>
<keyword evidence="11" id="KW-1185">Reference proteome</keyword>
<evidence type="ECO:0000313" key="10">
    <source>
        <dbReference type="EMBL" id="RPF26170.1"/>
    </source>
</evidence>
<keyword evidence="7 8" id="KW-0472">Membrane</keyword>
<keyword evidence="3" id="KW-1003">Cell membrane</keyword>
<keyword evidence="6" id="KW-0406">Ion transport</keyword>
<dbReference type="PANTHER" id="PTHR32024">
    <property type="entry name" value="TRK SYSTEM POTASSIUM UPTAKE PROTEIN TRKG-RELATED"/>
    <property type="match status" value="1"/>
</dbReference>
<dbReference type="PANTHER" id="PTHR32024:SF1">
    <property type="entry name" value="KTR SYSTEM POTASSIUM UPTAKE PROTEIN B"/>
    <property type="match status" value="1"/>
</dbReference>
<reference evidence="10 11" key="1">
    <citation type="submission" date="2018-11" db="EMBL/GenBank/DDBJ databases">
        <title>Sequencing the genomes of 1000 actinobacteria strains.</title>
        <authorList>
            <person name="Klenk H.-P."/>
        </authorList>
    </citation>
    <scope>NUCLEOTIDE SEQUENCE [LARGE SCALE GENOMIC DNA]</scope>
    <source>
        <strain evidence="10 11">DSM 14418</strain>
    </source>
</reference>
<protein>
    <submittedName>
        <fullName evidence="10">Trk-type K+ transport system membrane component</fullName>
    </submittedName>
</protein>
<accession>A0A3N4Z4X1</accession>
<dbReference type="GO" id="GO:0008324">
    <property type="term" value="F:monoatomic cation transmembrane transporter activity"/>
    <property type="evidence" value="ECO:0007669"/>
    <property type="project" value="InterPro"/>
</dbReference>
<dbReference type="GO" id="GO:0030001">
    <property type="term" value="P:metal ion transport"/>
    <property type="evidence" value="ECO:0007669"/>
    <property type="project" value="UniProtKB-ARBA"/>
</dbReference>
<evidence type="ECO:0000256" key="3">
    <source>
        <dbReference type="ARBA" id="ARBA00022475"/>
    </source>
</evidence>
<dbReference type="EMBL" id="RKRA01000001">
    <property type="protein sequence ID" value="RPF26170.1"/>
    <property type="molecule type" value="Genomic_DNA"/>
</dbReference>
<proteinExistence type="predicted"/>
<keyword evidence="9" id="KW-0732">Signal</keyword>
<comment type="caution">
    <text evidence="10">The sequence shown here is derived from an EMBL/GenBank/DDBJ whole genome shotgun (WGS) entry which is preliminary data.</text>
</comment>
<feature type="transmembrane region" description="Helical" evidence="8">
    <location>
        <begin position="159"/>
        <end position="180"/>
    </location>
</feature>
<evidence type="ECO:0000256" key="4">
    <source>
        <dbReference type="ARBA" id="ARBA00022692"/>
    </source>
</evidence>
<dbReference type="Proteomes" id="UP000280726">
    <property type="component" value="Unassembled WGS sequence"/>
</dbReference>
<keyword evidence="2" id="KW-0813">Transport</keyword>
<feature type="signal peptide" evidence="9">
    <location>
        <begin position="1"/>
        <end position="25"/>
    </location>
</feature>
<dbReference type="AlphaFoldDB" id="A0A3N4Z4X1"/>
<name>A0A3N4Z4X1_9MICO</name>
<evidence type="ECO:0000313" key="11">
    <source>
        <dbReference type="Proteomes" id="UP000280726"/>
    </source>
</evidence>
<dbReference type="InterPro" id="IPR003445">
    <property type="entry name" value="Cat_transpt"/>
</dbReference>
<dbReference type="Pfam" id="PF02386">
    <property type="entry name" value="TrkH"/>
    <property type="match status" value="1"/>
</dbReference>
<feature type="transmembrane region" description="Helical" evidence="8">
    <location>
        <begin position="192"/>
        <end position="212"/>
    </location>
</feature>
<evidence type="ECO:0000256" key="6">
    <source>
        <dbReference type="ARBA" id="ARBA00023065"/>
    </source>
</evidence>
<feature type="transmembrane region" description="Helical" evidence="8">
    <location>
        <begin position="407"/>
        <end position="428"/>
    </location>
</feature>
<evidence type="ECO:0000256" key="9">
    <source>
        <dbReference type="SAM" id="SignalP"/>
    </source>
</evidence>
<keyword evidence="5 8" id="KW-1133">Transmembrane helix</keyword>
<feature type="transmembrane region" description="Helical" evidence="8">
    <location>
        <begin position="75"/>
        <end position="100"/>
    </location>
</feature>
<evidence type="ECO:0000256" key="7">
    <source>
        <dbReference type="ARBA" id="ARBA00023136"/>
    </source>
</evidence>
<gene>
    <name evidence="10" type="ORF">EDD32_0599</name>
</gene>
<dbReference type="GO" id="GO:0005886">
    <property type="term" value="C:plasma membrane"/>
    <property type="evidence" value="ECO:0007669"/>
    <property type="project" value="UniProtKB-SubCell"/>
</dbReference>
<sequence length="446" mass="46421">MLALSFAVALAIGTALLMLPVSVVAEPPTDLMPAPTTAVGGATFVTAVFTASSAVAVTGLVVVDTATYWTPFGQAVILALIQVGGLGIMTFASLLAILMARRLGLRGRLQTSASVRTVGMEDLRGVVLGVARVAGTVQAVVAAILFVRLLTTHDLGPGAAAWNAVFLAGSSFNNAGFALASDNLMGFATDPLVLLPITLAVITGGIGFPVIFELRRHLGDRLRWSMNTNLVLAGTAGLLAVSTVTIAALEWTNPGTLGPLDWPAKLLNAFTAAAWTRTAGFNAVDVSAMHTQTWFAQDIFMFIGGGPAGTAGGIKITTFLVLFFIILTELRGETAVNAFGKRLARSVHREAVTVALLAVAVVMTGTWVLLITTHFTLDQILFEVVSAFGTVGLSTGITPAVPDAGKIMLAAIMFIGRLGPITLGTALATRSRKLLYELPKERPVIG</sequence>
<feature type="chain" id="PRO_5017922300" evidence="9">
    <location>
        <begin position="26"/>
        <end position="446"/>
    </location>
</feature>
<feature type="transmembrane region" description="Helical" evidence="8">
    <location>
        <begin position="224"/>
        <end position="249"/>
    </location>
</feature>
<keyword evidence="4 8" id="KW-0812">Transmembrane</keyword>
<feature type="transmembrane region" description="Helical" evidence="8">
    <location>
        <begin position="351"/>
        <end position="371"/>
    </location>
</feature>
<evidence type="ECO:0000256" key="8">
    <source>
        <dbReference type="SAM" id="Phobius"/>
    </source>
</evidence>
<evidence type="ECO:0000256" key="1">
    <source>
        <dbReference type="ARBA" id="ARBA00004651"/>
    </source>
</evidence>
<feature type="transmembrane region" description="Helical" evidence="8">
    <location>
        <begin position="41"/>
        <end position="63"/>
    </location>
</feature>
<evidence type="ECO:0000256" key="5">
    <source>
        <dbReference type="ARBA" id="ARBA00022989"/>
    </source>
</evidence>